<evidence type="ECO:0000256" key="2">
    <source>
        <dbReference type="ARBA" id="ARBA00022737"/>
    </source>
</evidence>
<dbReference type="InterPro" id="IPR020472">
    <property type="entry name" value="WD40_PAC1"/>
</dbReference>
<name>A0A3B4TVU0_SERDU</name>
<dbReference type="Proteomes" id="UP000261420">
    <property type="component" value="Unplaced"/>
</dbReference>
<reference evidence="4" key="2">
    <citation type="submission" date="2025-09" db="UniProtKB">
        <authorList>
            <consortium name="Ensembl"/>
        </authorList>
    </citation>
    <scope>IDENTIFICATION</scope>
</reference>
<dbReference type="PROSITE" id="PS50294">
    <property type="entry name" value="WD_REPEATS_REGION"/>
    <property type="match status" value="1"/>
</dbReference>
<keyword evidence="2" id="KW-0677">Repeat</keyword>
<dbReference type="AlphaFoldDB" id="A0A3B4TVU0"/>
<dbReference type="InterPro" id="IPR015943">
    <property type="entry name" value="WD40/YVTN_repeat-like_dom_sf"/>
</dbReference>
<keyword evidence="1 3" id="KW-0853">WD repeat</keyword>
<dbReference type="PROSITE" id="PS00678">
    <property type="entry name" value="WD_REPEATS_1"/>
    <property type="match status" value="1"/>
</dbReference>
<evidence type="ECO:0000256" key="3">
    <source>
        <dbReference type="PROSITE-ProRule" id="PRU00221"/>
    </source>
</evidence>
<dbReference type="PANTHER" id="PTHR45048">
    <property type="match status" value="1"/>
</dbReference>
<evidence type="ECO:0000313" key="5">
    <source>
        <dbReference type="Proteomes" id="UP000261420"/>
    </source>
</evidence>
<keyword evidence="5" id="KW-1185">Reference proteome</keyword>
<evidence type="ECO:0000313" key="4">
    <source>
        <dbReference type="Ensembl" id="ENSSDUP00000010147.1"/>
    </source>
</evidence>
<dbReference type="SUPFAM" id="SSF50978">
    <property type="entry name" value="WD40 repeat-like"/>
    <property type="match status" value="1"/>
</dbReference>
<feature type="repeat" description="WD" evidence="3">
    <location>
        <begin position="31"/>
        <end position="64"/>
    </location>
</feature>
<dbReference type="Pfam" id="PF00400">
    <property type="entry name" value="WD40"/>
    <property type="match status" value="1"/>
</dbReference>
<dbReference type="Ensembl" id="ENSSDUT00000010339.1">
    <property type="protein sequence ID" value="ENSSDUP00000010147.1"/>
    <property type="gene ID" value="ENSSDUG00000007432.1"/>
</dbReference>
<accession>A0A3B4TVU0</accession>
<reference evidence="4" key="1">
    <citation type="submission" date="2025-08" db="UniProtKB">
        <authorList>
            <consortium name="Ensembl"/>
        </authorList>
    </citation>
    <scope>IDENTIFICATION</scope>
</reference>
<organism evidence="4 5">
    <name type="scientific">Seriola dumerili</name>
    <name type="common">Greater amberjack</name>
    <name type="synonym">Caranx dumerili</name>
    <dbReference type="NCBI Taxonomy" id="41447"/>
    <lineage>
        <taxon>Eukaryota</taxon>
        <taxon>Metazoa</taxon>
        <taxon>Chordata</taxon>
        <taxon>Craniata</taxon>
        <taxon>Vertebrata</taxon>
        <taxon>Euteleostomi</taxon>
        <taxon>Actinopterygii</taxon>
        <taxon>Neopterygii</taxon>
        <taxon>Teleostei</taxon>
        <taxon>Neoteleostei</taxon>
        <taxon>Acanthomorphata</taxon>
        <taxon>Carangaria</taxon>
        <taxon>Carangiformes</taxon>
        <taxon>Carangidae</taxon>
        <taxon>Seriola</taxon>
    </lineage>
</organism>
<dbReference type="PANTHER" id="PTHR45048:SF1">
    <property type="entry name" value="WD REPEAT-CONTAINING PROTEIN 88"/>
    <property type="match status" value="1"/>
</dbReference>
<dbReference type="Gene3D" id="2.130.10.10">
    <property type="entry name" value="YVTN repeat-like/Quinoprotein amine dehydrogenase"/>
    <property type="match status" value="2"/>
</dbReference>
<protein>
    <submittedName>
        <fullName evidence="4">Uncharacterized protein</fullName>
    </submittedName>
</protein>
<proteinExistence type="predicted"/>
<dbReference type="InterPro" id="IPR019775">
    <property type="entry name" value="WD40_repeat_CS"/>
</dbReference>
<evidence type="ECO:0000256" key="1">
    <source>
        <dbReference type="ARBA" id="ARBA00022574"/>
    </source>
</evidence>
<dbReference type="PROSITE" id="PS50082">
    <property type="entry name" value="WD_REPEATS_2"/>
    <property type="match status" value="1"/>
</dbReference>
<dbReference type="InterPro" id="IPR001680">
    <property type="entry name" value="WD40_rpt"/>
</dbReference>
<dbReference type="PRINTS" id="PR00320">
    <property type="entry name" value="GPROTEINBRPT"/>
</dbReference>
<dbReference type="STRING" id="41447.ENSSDUP00000010147"/>
<sequence>AAWLFVQLIHRTAFTSVTQRADRRCALFSPPDHHRSTITRCRFDPQNQRVATVSADRSIRLWDLLTLCPICFTSWDKTLKLWDLQAGGFRSHGGTVLRLFDSLTLSLQDGTVRLWDIENMEEIPEVMEKRRTEGSGIHILKVRDHGSW</sequence>
<dbReference type="SMART" id="SM00320">
    <property type="entry name" value="WD40"/>
    <property type="match status" value="1"/>
</dbReference>
<dbReference type="InterPro" id="IPR036322">
    <property type="entry name" value="WD40_repeat_dom_sf"/>
</dbReference>